<dbReference type="AlphaFoldDB" id="A0AAV9S156"/>
<comment type="caution">
    <text evidence="1">The sequence shown here is derived from an EMBL/GenBank/DDBJ whole genome shotgun (WGS) entry which is preliminary data.</text>
</comment>
<accession>A0AAV9S156</accession>
<name>A0AAV9S156_9TELE</name>
<protein>
    <recommendedName>
        <fullName evidence="3">SEA domain-containing protein</fullName>
    </recommendedName>
</protein>
<organism evidence="1 2">
    <name type="scientific">Crenichthys baileyi</name>
    <name type="common">White River springfish</name>
    <dbReference type="NCBI Taxonomy" id="28760"/>
    <lineage>
        <taxon>Eukaryota</taxon>
        <taxon>Metazoa</taxon>
        <taxon>Chordata</taxon>
        <taxon>Craniata</taxon>
        <taxon>Vertebrata</taxon>
        <taxon>Euteleostomi</taxon>
        <taxon>Actinopterygii</taxon>
        <taxon>Neopterygii</taxon>
        <taxon>Teleostei</taxon>
        <taxon>Neoteleostei</taxon>
        <taxon>Acanthomorphata</taxon>
        <taxon>Ovalentaria</taxon>
        <taxon>Atherinomorphae</taxon>
        <taxon>Cyprinodontiformes</taxon>
        <taxon>Goodeidae</taxon>
        <taxon>Crenichthys</taxon>
    </lineage>
</organism>
<dbReference type="Proteomes" id="UP001311232">
    <property type="component" value="Unassembled WGS sequence"/>
</dbReference>
<dbReference type="EMBL" id="JAHHUM010001137">
    <property type="protein sequence ID" value="KAK5614778.1"/>
    <property type="molecule type" value="Genomic_DNA"/>
</dbReference>
<evidence type="ECO:0000313" key="1">
    <source>
        <dbReference type="EMBL" id="KAK5614778.1"/>
    </source>
</evidence>
<keyword evidence="2" id="KW-1185">Reference proteome</keyword>
<proteinExistence type="predicted"/>
<sequence length="165" mass="18197">MNATEAEVGVEFNKTTPLEKLPENKVVQETLEQAIKTTTFNVAFQPGSVQIISFINRAALLKSNLAPLFQRTFSSLRTFVVIFFSNGSIINNIDLAFSSAFVPTNRQIAEVLVNASSNITAFNIDTSFIFVDGIQMSSGVSHKISLITTFSMVLLAWLLTSQQQR</sequence>
<evidence type="ECO:0008006" key="3">
    <source>
        <dbReference type="Google" id="ProtNLM"/>
    </source>
</evidence>
<evidence type="ECO:0000313" key="2">
    <source>
        <dbReference type="Proteomes" id="UP001311232"/>
    </source>
</evidence>
<reference evidence="1 2" key="1">
    <citation type="submission" date="2021-06" db="EMBL/GenBank/DDBJ databases">
        <authorList>
            <person name="Palmer J.M."/>
        </authorList>
    </citation>
    <scope>NUCLEOTIDE SEQUENCE [LARGE SCALE GENOMIC DNA]</scope>
    <source>
        <strain evidence="1 2">MEX-2019</strain>
        <tissue evidence="1">Muscle</tissue>
    </source>
</reference>
<gene>
    <name evidence="1" type="ORF">CRENBAI_013797</name>
</gene>